<dbReference type="AlphaFoldDB" id="A0A895YA93"/>
<accession>A0A895YA93</accession>
<feature type="transmembrane region" description="Helical" evidence="1">
    <location>
        <begin position="227"/>
        <end position="257"/>
    </location>
</feature>
<feature type="transmembrane region" description="Helical" evidence="1">
    <location>
        <begin position="23"/>
        <end position="46"/>
    </location>
</feature>
<dbReference type="Proteomes" id="UP000662857">
    <property type="component" value="Chromosome"/>
</dbReference>
<feature type="transmembrane region" description="Helical" evidence="1">
    <location>
        <begin position="339"/>
        <end position="360"/>
    </location>
</feature>
<feature type="transmembrane region" description="Helical" evidence="1">
    <location>
        <begin position="176"/>
        <end position="197"/>
    </location>
</feature>
<feature type="transmembrane region" description="Helical" evidence="1">
    <location>
        <begin position="66"/>
        <end position="92"/>
    </location>
</feature>
<keyword evidence="3" id="KW-1185">Reference proteome</keyword>
<keyword evidence="1" id="KW-1133">Transmembrane helix</keyword>
<organism evidence="2 3">
    <name type="scientific">Natronosporangium hydrolyticum</name>
    <dbReference type="NCBI Taxonomy" id="2811111"/>
    <lineage>
        <taxon>Bacteria</taxon>
        <taxon>Bacillati</taxon>
        <taxon>Actinomycetota</taxon>
        <taxon>Actinomycetes</taxon>
        <taxon>Micromonosporales</taxon>
        <taxon>Micromonosporaceae</taxon>
        <taxon>Natronosporangium</taxon>
    </lineage>
</organism>
<dbReference type="KEGG" id="nhy:JQS43_24935"/>
<sequence length="549" mass="57846">MTEAPVADQTPQTSLDQWRPARLLGLVLLAPSLIMLVVGYVLPSVATLREGLGQPGAFDRLRSVDYFATYGFAGSVLVWPVVTVTGVALVVAYFANRAGWFARWLVRLTLVLPMVALAPTAFALGWRLDRVDPDAGTAEALVRSAVGFTMFGLLVGVGVTLYLATLRHRAQTRPGAATVVVALLAGLTTVAVGLQLYSYPTVLGSDPESAATPLVTVVELGFRQGDLAAGAAAAAVLLAALAVLGLVTVLLAIVTGLRIQISPVRREDVPEPGARRRPAAAGTFHGTKAAARHPEAVLGAILSLAVVLAVTLYGLWPWLSRLLQFRSADQTGQLLLNTWLPPLIGAVIGMVVAALAGFAIGALRPLGRFSPALLLLFAPWLFVGNGVLSIAEYQRLSDAGGADGFWSLVPPGWVVVPAVVVFTLLFRGQEPRWRELRQAGTGLGAATVRALIGPAMPMFWLVGAVTWLVQAQSLIWNQVTAAPDQQSGPLAALRHQQELAAAQAEPAIGLVLPFVVILAFAGGLALLQLTYLDRLTIRVGRAEPAPPVP</sequence>
<feature type="transmembrane region" description="Helical" evidence="1">
    <location>
        <begin position="447"/>
        <end position="469"/>
    </location>
</feature>
<gene>
    <name evidence="2" type="ORF">JQS43_24935</name>
</gene>
<evidence type="ECO:0000256" key="1">
    <source>
        <dbReference type="SAM" id="Phobius"/>
    </source>
</evidence>
<evidence type="ECO:0000313" key="3">
    <source>
        <dbReference type="Proteomes" id="UP000662857"/>
    </source>
</evidence>
<feature type="transmembrane region" description="Helical" evidence="1">
    <location>
        <begin position="104"/>
        <end position="125"/>
    </location>
</feature>
<dbReference type="RefSeq" id="WP_239676816.1">
    <property type="nucleotide sequence ID" value="NZ_CP070499.1"/>
</dbReference>
<feature type="transmembrane region" description="Helical" evidence="1">
    <location>
        <begin position="507"/>
        <end position="532"/>
    </location>
</feature>
<feature type="transmembrane region" description="Helical" evidence="1">
    <location>
        <begin position="296"/>
        <end position="319"/>
    </location>
</feature>
<keyword evidence="1" id="KW-0812">Transmembrane</keyword>
<name>A0A895YA93_9ACTN</name>
<feature type="transmembrane region" description="Helical" evidence="1">
    <location>
        <begin position="372"/>
        <end position="393"/>
    </location>
</feature>
<dbReference type="EMBL" id="CP070499">
    <property type="protein sequence ID" value="QSB14667.1"/>
    <property type="molecule type" value="Genomic_DNA"/>
</dbReference>
<reference evidence="2" key="1">
    <citation type="submission" date="2021-02" db="EMBL/GenBank/DDBJ databases">
        <title>Natrosporangium hydrolyticum gen. nov., sp. nov, a haloalkaliphilic actinobacterium from a soda solonchak soil.</title>
        <authorList>
            <person name="Sorokin D.Y."/>
            <person name="Khijniak T.V."/>
            <person name="Zakharycheva A.P."/>
            <person name="Boueva O.V."/>
            <person name="Ariskina E.V."/>
            <person name="Hahnke R.L."/>
            <person name="Bunk B."/>
            <person name="Sproer C."/>
            <person name="Schumann P."/>
            <person name="Evtushenko L.I."/>
            <person name="Kublanov I.V."/>
        </authorList>
    </citation>
    <scope>NUCLEOTIDE SEQUENCE</scope>
    <source>
        <strain evidence="2">DSM 106523</strain>
    </source>
</reference>
<keyword evidence="1" id="KW-0472">Membrane</keyword>
<evidence type="ECO:0000313" key="2">
    <source>
        <dbReference type="EMBL" id="QSB14667.1"/>
    </source>
</evidence>
<proteinExistence type="predicted"/>
<feature type="transmembrane region" description="Helical" evidence="1">
    <location>
        <begin position="405"/>
        <end position="426"/>
    </location>
</feature>
<protein>
    <submittedName>
        <fullName evidence="2">Uncharacterized protein</fullName>
    </submittedName>
</protein>
<feature type="transmembrane region" description="Helical" evidence="1">
    <location>
        <begin position="145"/>
        <end position="164"/>
    </location>
</feature>